<accession>A0A2L0ESD2</accession>
<dbReference type="Pfam" id="PF13548">
    <property type="entry name" value="DUF4126"/>
    <property type="match status" value="1"/>
</dbReference>
<evidence type="ECO:0000313" key="4">
    <source>
        <dbReference type="Proteomes" id="UP000238348"/>
    </source>
</evidence>
<reference evidence="3 4" key="1">
    <citation type="submission" date="2015-09" db="EMBL/GenBank/DDBJ databases">
        <title>Sorangium comparison.</title>
        <authorList>
            <person name="Zaburannyi N."/>
            <person name="Bunk B."/>
            <person name="Overmann J."/>
            <person name="Mueller R."/>
        </authorList>
    </citation>
    <scope>NUCLEOTIDE SEQUENCE [LARGE SCALE GENOMIC DNA]</scope>
    <source>
        <strain evidence="3 4">So ce26</strain>
    </source>
</reference>
<dbReference type="EMBL" id="CP012673">
    <property type="protein sequence ID" value="AUX42206.1"/>
    <property type="molecule type" value="Genomic_DNA"/>
</dbReference>
<keyword evidence="1" id="KW-0472">Membrane</keyword>
<dbReference type="RefSeq" id="WP_159397014.1">
    <property type="nucleotide sequence ID" value="NZ_CP012673.1"/>
</dbReference>
<evidence type="ECO:0000313" key="3">
    <source>
        <dbReference type="EMBL" id="AUX42206.1"/>
    </source>
</evidence>
<evidence type="ECO:0000256" key="1">
    <source>
        <dbReference type="SAM" id="Phobius"/>
    </source>
</evidence>
<dbReference type="InterPro" id="IPR025196">
    <property type="entry name" value="DUF4126"/>
</dbReference>
<evidence type="ECO:0000259" key="2">
    <source>
        <dbReference type="Pfam" id="PF13548"/>
    </source>
</evidence>
<proteinExistence type="predicted"/>
<protein>
    <recommendedName>
        <fullName evidence="2">DUF4126 domain-containing protein</fullName>
    </recommendedName>
</protein>
<keyword evidence="1" id="KW-1133">Transmembrane helix</keyword>
<sequence length="179" mass="18188">MDNAGFSGSVGRSRPAEIVLLGQAAGLGLVTGMRSMLGVKILAATARRGAFDGETGSFWHALRSPVAQRVLTVLAGGEFLMDKLPNAPSRLSKGPLVGRLAIGALLGAAVSARSPYRNTRIAGAVIGAAAAALGAFVGNRARTRADRGARTGETRVPAPVFGLIEDAIAFGVGIAAARR</sequence>
<organism evidence="3 4">
    <name type="scientific">Sorangium cellulosum</name>
    <name type="common">Polyangium cellulosum</name>
    <dbReference type="NCBI Taxonomy" id="56"/>
    <lineage>
        <taxon>Bacteria</taxon>
        <taxon>Pseudomonadati</taxon>
        <taxon>Myxococcota</taxon>
        <taxon>Polyangia</taxon>
        <taxon>Polyangiales</taxon>
        <taxon>Polyangiaceae</taxon>
        <taxon>Sorangium</taxon>
    </lineage>
</organism>
<feature type="transmembrane region" description="Helical" evidence="1">
    <location>
        <begin position="120"/>
        <end position="138"/>
    </location>
</feature>
<dbReference type="OrthoDB" id="5521278at2"/>
<keyword evidence="1" id="KW-0812">Transmembrane</keyword>
<dbReference type="Proteomes" id="UP000238348">
    <property type="component" value="Chromosome"/>
</dbReference>
<dbReference type="AlphaFoldDB" id="A0A2L0ESD2"/>
<feature type="domain" description="DUF4126" evidence="2">
    <location>
        <begin position="23"/>
        <end position="176"/>
    </location>
</feature>
<name>A0A2L0ESD2_SORCE</name>
<gene>
    <name evidence="3" type="ORF">SOCE26_036330</name>
</gene>